<dbReference type="PANTHER" id="PTHR43023">
    <property type="entry name" value="PROTEIN TRIGALACTOSYLDIACYLGLYCEROL 3, CHLOROPLASTIC"/>
    <property type="match status" value="1"/>
</dbReference>
<dbReference type="OrthoDB" id="9772862at2"/>
<dbReference type="RefSeq" id="WP_135621736.1">
    <property type="nucleotide sequence ID" value="NZ_RQGD01000009.1"/>
</dbReference>
<gene>
    <name evidence="5" type="ORF">EHQ58_02370</name>
</gene>
<keyword evidence="3 5" id="KW-0067">ATP-binding</keyword>
<organism evidence="5 6">
    <name type="scientific">Leptospira ognonensis</name>
    <dbReference type="NCBI Taxonomy" id="2484945"/>
    <lineage>
        <taxon>Bacteria</taxon>
        <taxon>Pseudomonadati</taxon>
        <taxon>Spirochaetota</taxon>
        <taxon>Spirochaetia</taxon>
        <taxon>Leptospirales</taxon>
        <taxon>Leptospiraceae</taxon>
        <taxon>Leptospira</taxon>
    </lineage>
</organism>
<dbReference type="Proteomes" id="UP000297693">
    <property type="component" value="Unassembled WGS sequence"/>
</dbReference>
<feature type="domain" description="ABC transporter" evidence="4">
    <location>
        <begin position="6"/>
        <end position="242"/>
    </location>
</feature>
<dbReference type="PROSITE" id="PS50893">
    <property type="entry name" value="ABC_TRANSPORTER_2"/>
    <property type="match status" value="1"/>
</dbReference>
<dbReference type="InterPro" id="IPR017871">
    <property type="entry name" value="ABC_transporter-like_CS"/>
</dbReference>
<dbReference type="GO" id="GO:0005524">
    <property type="term" value="F:ATP binding"/>
    <property type="evidence" value="ECO:0007669"/>
    <property type="project" value="UniProtKB-KW"/>
</dbReference>
<sequence length="262" mass="29177">MDTIAVEMRNVHKAFGDRKILKGMNIKVKKGETMVIVGPSGTGKSVSLKHLTGLLDPDEGECFIFGESISYCNEKTKERLRSRLGVLFQSGALINWLTVYENVALPLREHKIAEGQELDRIVMEKLKWLDLVPAKDTLPGNISGGMKKRVGLARALTSQPEIVMYDEPTSGLDPVMSNVINDLVIRMQKELGLTSIVVTHDMSSAYRIADRISFLYEGQVLFCGTSEELQNANNPIIQQFIHGRTEGPMILDHSELKVVKSH</sequence>
<protein>
    <submittedName>
        <fullName evidence="5">ABC transporter ATP-binding protein</fullName>
    </submittedName>
</protein>
<dbReference type="PANTHER" id="PTHR43023:SF6">
    <property type="entry name" value="INTERMEMBRANE PHOSPHOLIPID TRANSPORT SYSTEM ATP-BINDING PROTEIN MLAF"/>
    <property type="match status" value="1"/>
</dbReference>
<keyword evidence="6" id="KW-1185">Reference proteome</keyword>
<dbReference type="SMART" id="SM00382">
    <property type="entry name" value="AAA"/>
    <property type="match status" value="1"/>
</dbReference>
<dbReference type="InterPro" id="IPR003593">
    <property type="entry name" value="AAA+_ATPase"/>
</dbReference>
<evidence type="ECO:0000256" key="2">
    <source>
        <dbReference type="ARBA" id="ARBA00022741"/>
    </source>
</evidence>
<evidence type="ECO:0000256" key="1">
    <source>
        <dbReference type="ARBA" id="ARBA00022448"/>
    </source>
</evidence>
<dbReference type="EMBL" id="RQGD01000009">
    <property type="protein sequence ID" value="TGL62730.1"/>
    <property type="molecule type" value="Genomic_DNA"/>
</dbReference>
<dbReference type="Pfam" id="PF00005">
    <property type="entry name" value="ABC_tran"/>
    <property type="match status" value="1"/>
</dbReference>
<proteinExistence type="predicted"/>
<accession>A0A4R9K9U5</accession>
<dbReference type="InterPro" id="IPR027417">
    <property type="entry name" value="P-loop_NTPase"/>
</dbReference>
<dbReference type="InterPro" id="IPR003439">
    <property type="entry name" value="ABC_transporter-like_ATP-bd"/>
</dbReference>
<dbReference type="AlphaFoldDB" id="A0A4R9K9U5"/>
<dbReference type="PROSITE" id="PS00211">
    <property type="entry name" value="ABC_TRANSPORTER_1"/>
    <property type="match status" value="1"/>
</dbReference>
<evidence type="ECO:0000259" key="4">
    <source>
        <dbReference type="PROSITE" id="PS50893"/>
    </source>
</evidence>
<evidence type="ECO:0000256" key="3">
    <source>
        <dbReference type="ARBA" id="ARBA00022840"/>
    </source>
</evidence>
<dbReference type="CDD" id="cd03261">
    <property type="entry name" value="ABC_Org_Solvent_Resistant"/>
    <property type="match status" value="1"/>
</dbReference>
<keyword evidence="2" id="KW-0547">Nucleotide-binding</keyword>
<evidence type="ECO:0000313" key="6">
    <source>
        <dbReference type="Proteomes" id="UP000297693"/>
    </source>
</evidence>
<comment type="caution">
    <text evidence="5">The sequence shown here is derived from an EMBL/GenBank/DDBJ whole genome shotgun (WGS) entry which is preliminary data.</text>
</comment>
<dbReference type="Gene3D" id="3.40.50.300">
    <property type="entry name" value="P-loop containing nucleotide triphosphate hydrolases"/>
    <property type="match status" value="1"/>
</dbReference>
<dbReference type="GO" id="GO:0016887">
    <property type="term" value="F:ATP hydrolysis activity"/>
    <property type="evidence" value="ECO:0007669"/>
    <property type="project" value="InterPro"/>
</dbReference>
<keyword evidence="1" id="KW-0813">Transport</keyword>
<dbReference type="SUPFAM" id="SSF52540">
    <property type="entry name" value="P-loop containing nucleoside triphosphate hydrolases"/>
    <property type="match status" value="1"/>
</dbReference>
<evidence type="ECO:0000313" key="5">
    <source>
        <dbReference type="EMBL" id="TGL62730.1"/>
    </source>
</evidence>
<name>A0A4R9K9U5_9LEPT</name>
<reference evidence="5" key="1">
    <citation type="journal article" date="2019" name="PLoS Negl. Trop. Dis.">
        <title>Revisiting the worldwide diversity of Leptospira species in the environment.</title>
        <authorList>
            <person name="Vincent A.T."/>
            <person name="Schiettekatte O."/>
            <person name="Bourhy P."/>
            <person name="Veyrier F.J."/>
            <person name="Picardeau M."/>
        </authorList>
    </citation>
    <scope>NUCLEOTIDE SEQUENCE [LARGE SCALE GENOMIC DNA]</scope>
    <source>
        <strain evidence="5">201702476</strain>
    </source>
</reference>